<evidence type="ECO:0000259" key="1">
    <source>
        <dbReference type="PROSITE" id="PS50994"/>
    </source>
</evidence>
<keyword evidence="3" id="KW-1185">Reference proteome</keyword>
<dbReference type="SUPFAM" id="SSF53098">
    <property type="entry name" value="Ribonuclease H-like"/>
    <property type="match status" value="1"/>
</dbReference>
<dbReference type="Pfam" id="PF05380">
    <property type="entry name" value="Peptidase_A17"/>
    <property type="match status" value="1"/>
</dbReference>
<dbReference type="InterPro" id="IPR043502">
    <property type="entry name" value="DNA/RNA_pol_sf"/>
</dbReference>
<dbReference type="Pfam" id="PF17921">
    <property type="entry name" value="Integrase_H2C2"/>
    <property type="match status" value="1"/>
</dbReference>
<protein>
    <recommendedName>
        <fullName evidence="1">Integrase catalytic domain-containing protein</fullName>
    </recommendedName>
</protein>
<dbReference type="Pfam" id="PF00665">
    <property type="entry name" value="rve"/>
    <property type="match status" value="1"/>
</dbReference>
<dbReference type="SUPFAM" id="SSF56672">
    <property type="entry name" value="DNA/RNA polymerases"/>
    <property type="match status" value="1"/>
</dbReference>
<dbReference type="InterPro" id="IPR040676">
    <property type="entry name" value="DUF5641"/>
</dbReference>
<dbReference type="InterPro" id="IPR008042">
    <property type="entry name" value="Retrotrans_Pao"/>
</dbReference>
<proteinExistence type="predicted"/>
<dbReference type="InterPro" id="IPR041588">
    <property type="entry name" value="Integrase_H2C2"/>
</dbReference>
<dbReference type="GO" id="GO:0015074">
    <property type="term" value="P:DNA integration"/>
    <property type="evidence" value="ECO:0007669"/>
    <property type="project" value="InterPro"/>
</dbReference>
<dbReference type="InterPro" id="IPR036397">
    <property type="entry name" value="RNaseH_sf"/>
</dbReference>
<dbReference type="GO" id="GO:0071897">
    <property type="term" value="P:DNA biosynthetic process"/>
    <property type="evidence" value="ECO:0007669"/>
    <property type="project" value="UniProtKB-ARBA"/>
</dbReference>
<name>A0A087UDX0_STEMI</name>
<dbReference type="InterPro" id="IPR012337">
    <property type="entry name" value="RNaseH-like_sf"/>
</dbReference>
<gene>
    <name evidence="2" type="ORF">X975_18538</name>
</gene>
<dbReference type="GO" id="GO:0003676">
    <property type="term" value="F:nucleic acid binding"/>
    <property type="evidence" value="ECO:0007669"/>
    <property type="project" value="InterPro"/>
</dbReference>
<feature type="non-terminal residue" evidence="2">
    <location>
        <position position="1696"/>
    </location>
</feature>
<dbReference type="Proteomes" id="UP000054359">
    <property type="component" value="Unassembled WGS sequence"/>
</dbReference>
<dbReference type="OrthoDB" id="6433543at2759"/>
<dbReference type="Pfam" id="PF03564">
    <property type="entry name" value="DUF1759"/>
    <property type="match status" value="1"/>
</dbReference>
<dbReference type="PANTHER" id="PTHR47331:SF1">
    <property type="entry name" value="GAG-LIKE PROTEIN"/>
    <property type="match status" value="1"/>
</dbReference>
<dbReference type="Gene3D" id="3.10.10.10">
    <property type="entry name" value="HIV Type 1 Reverse Transcriptase, subunit A, domain 1"/>
    <property type="match status" value="1"/>
</dbReference>
<dbReference type="PROSITE" id="PS50994">
    <property type="entry name" value="INTEGRASE"/>
    <property type="match status" value="1"/>
</dbReference>
<dbReference type="Pfam" id="PF18701">
    <property type="entry name" value="DUF5641"/>
    <property type="match status" value="1"/>
</dbReference>
<evidence type="ECO:0000313" key="2">
    <source>
        <dbReference type="EMBL" id="KFM75559.1"/>
    </source>
</evidence>
<dbReference type="GO" id="GO:0042575">
    <property type="term" value="C:DNA polymerase complex"/>
    <property type="evidence" value="ECO:0007669"/>
    <property type="project" value="UniProtKB-ARBA"/>
</dbReference>
<dbReference type="InterPro" id="IPR043128">
    <property type="entry name" value="Rev_trsase/Diguanyl_cyclase"/>
</dbReference>
<organism evidence="2 3">
    <name type="scientific">Stegodyphus mimosarum</name>
    <name type="common">African social velvet spider</name>
    <dbReference type="NCBI Taxonomy" id="407821"/>
    <lineage>
        <taxon>Eukaryota</taxon>
        <taxon>Metazoa</taxon>
        <taxon>Ecdysozoa</taxon>
        <taxon>Arthropoda</taxon>
        <taxon>Chelicerata</taxon>
        <taxon>Arachnida</taxon>
        <taxon>Araneae</taxon>
        <taxon>Araneomorphae</taxon>
        <taxon>Entelegynae</taxon>
        <taxon>Eresoidea</taxon>
        <taxon>Eresidae</taxon>
        <taxon>Stegodyphus</taxon>
    </lineage>
</organism>
<feature type="domain" description="Integrase catalytic" evidence="1">
    <location>
        <begin position="1373"/>
        <end position="1560"/>
    </location>
</feature>
<dbReference type="EMBL" id="KK119384">
    <property type="protein sequence ID" value="KFM75559.1"/>
    <property type="molecule type" value="Genomic_DNA"/>
</dbReference>
<dbReference type="InterPro" id="IPR000477">
    <property type="entry name" value="RT_dom"/>
</dbReference>
<dbReference type="Gene3D" id="3.30.420.10">
    <property type="entry name" value="Ribonuclease H-like superfamily/Ribonuclease H"/>
    <property type="match status" value="2"/>
</dbReference>
<dbReference type="PANTHER" id="PTHR47331">
    <property type="entry name" value="PHD-TYPE DOMAIN-CONTAINING PROTEIN"/>
    <property type="match status" value="1"/>
</dbReference>
<dbReference type="Pfam" id="PF00078">
    <property type="entry name" value="RVT_1"/>
    <property type="match status" value="1"/>
</dbReference>
<dbReference type="STRING" id="407821.A0A087UDX0"/>
<dbReference type="Gene3D" id="4.10.60.10">
    <property type="entry name" value="Zinc finger, CCHC-type"/>
    <property type="match status" value="1"/>
</dbReference>
<dbReference type="OMA" id="IECENEA"/>
<evidence type="ECO:0000313" key="3">
    <source>
        <dbReference type="Proteomes" id="UP000054359"/>
    </source>
</evidence>
<dbReference type="InterPro" id="IPR005312">
    <property type="entry name" value="DUF1759"/>
</dbReference>
<reference evidence="2 3" key="1">
    <citation type="submission" date="2013-11" db="EMBL/GenBank/DDBJ databases">
        <title>Genome sequencing of Stegodyphus mimosarum.</title>
        <authorList>
            <person name="Bechsgaard J."/>
        </authorList>
    </citation>
    <scope>NUCLEOTIDE SEQUENCE [LARGE SCALE GENOMIC DNA]</scope>
</reference>
<sequence>MKLIDNEIHNFLSDDEYKNDNLQCKKYIDTGESAVFKAQKIIQNKLSLTANNVTASNMDLAMKFGDLSTTAPVAQSYTVKLPTIKLQSFTGEIEQWQCFWEQFKSSIDANPHLSVIDKHVFLRGYLDGEAKRLVDGISVIGDTYETTKKLLKERYGNKDRIIQSHLDYLEHLTVIQDPSPTHLNDLYIECNRRIQALTALGENIEAYGRILVPKIIRAFPNDICCRWIIYAKREKLNEGNITRLMQFLAEEVEGVIATQRVKGTSFSDHTVKFTVENFSINSKTVNKRKKISPFCSFCDTTGHWPQYCETVTDYDTRVQKLKTSNRCFLCTNRGHRVSNCPRKNTARCTKCKKRHHVSICPPVENNQLRVTSSAVNHITFPKTIFTHLQTARVYVTGPTGITKLTRCILDGGSQASFVHTNLIEKLKLKVVSSASLLVQAFESFTSQEQRRCVQLSLSSLWSNQTFSISAFESSNSYTTHPTAPPEIVHFAQKKRLRIADPPDDSSLPIEILIGGDHYWQIVSAEAPIKLSESFVLIPSVFGWVLSGTRTHTTIADKTSVHQVCVQVETDCLNDQVRRFWELDTIAIQDAQKRKMTTRDEEILSEFHKTYNTEDNRRIVSLPKKPLLTPLPTNKIIAENRFHSLQKRLASSDVFKTQYDKCMLNYIEQKHVEVCSIDESNEKSVYYLPHHAVRKKTQSETKWRIGFDASSHAPGMPSLNDILEAGPNLLPETIGCLLRFRLHEFAVTCDGKQAFLQLSLHKDDRNITKFFWYKLQSDSSQPTTFTHEITAYRFTHLPFGLTCSPFLLCAATRELAARYITEFPIAASMIDKHLYTDDFLASMETESRIIMLYHEIKNLMALMKLPMEKWATNSLKLKDVLQTHEESHKTETTVLGIGWNTNSDTLKNAFKTSLCVSTPDKPLTKRWLLRCIASFYDPLGLFSPFTILGKILFQDTWILGIKWDELLPANLSTLWYAAVKELDDICSLQIPRCIGISSHVPFAIHVFCDASERAYGSVLYIVTFKGDQTNVHLVCSRNKLAPIKKVTLPRLELLAALMGARLLQYFCAETNICSSNATLWSDSQVVLGWIRSDPNKWKTFVSNRVTEIISYTNPSQWRHCPGRDNPADKLSRGVSPSTLKNLKIWWNGPPWLVKSPEYWPHSDTISTDYSHNLERKKEKVQTLHIVSTQPIINATNYSSYFKLLRVTSWIFRFIHNCRKQEKLVGELLATELNQARIYWIQTVQKESFPSEYEALLTGKSLPKKSRIKKFNPFFKNNVILLGGRLQFSDLSHAEKHPILLEGSHHFTTLLIRQTHLRMHHLGVRIVLSQLRSEYWILRARHAIKKVLKTCLPCKVLKQKRSEQIEAPLPAERIQKSSPFETTGMDFTGPLYVKNNNFVTKAYIVIFTCATTRAIHLELVSDLRTDVFLLALQRFVSRRSLPHTVYTDNATTFCAADKELKLFWDTISSAKVQQFYAHHNIKWKFIAPRAAWWGGWWERMIGSIKQCLRKTLGKALLDDAGLITVLCDIEAALNSRPIVHEYGIKDDSEEALTPSHFLIGKKLTTIPSSPTNPETNLNRMWKNRQHLMDSFWKRWQKEYLMDLRTFHQVRNPSETNKIRKGDIVLLQEDVRPRHTWKRAGVEELILGRDKKVRTCVLRINGHTITRPVQLVIPLEKHNAINIKVHIVKGCDVSSCKTI</sequence>
<dbReference type="InterPro" id="IPR001584">
    <property type="entry name" value="Integrase_cat-core"/>
</dbReference>
<dbReference type="Gene3D" id="3.30.70.270">
    <property type="match status" value="1"/>
</dbReference>
<accession>A0A087UDX0</accession>